<dbReference type="EC" id="2.6.1.44" evidence="3"/>
<dbReference type="InterPro" id="IPR015424">
    <property type="entry name" value="PyrdxlP-dep_Trfase"/>
</dbReference>
<name>A0A7S3EG39_9RHOD</name>
<gene>
    <name evidence="12" type="ORF">RMAR00112_LOCUS17118</name>
</gene>
<evidence type="ECO:0000256" key="8">
    <source>
        <dbReference type="PIRSR" id="PIRSR000524-50"/>
    </source>
</evidence>
<dbReference type="GO" id="GO:0004760">
    <property type="term" value="F:L-serine-pyruvate transaminase activity"/>
    <property type="evidence" value="ECO:0007669"/>
    <property type="project" value="TreeGrafter"/>
</dbReference>
<accession>A0A7S3EG39</accession>
<dbReference type="GO" id="GO:0019265">
    <property type="term" value="P:glycine biosynthetic process, by transamination of glyoxylate"/>
    <property type="evidence" value="ECO:0007669"/>
    <property type="project" value="TreeGrafter"/>
</dbReference>
<dbReference type="PANTHER" id="PTHR21152:SF24">
    <property type="entry name" value="ALANINE--GLYOXYLATE AMINOTRANSFERASE 1"/>
    <property type="match status" value="1"/>
</dbReference>
<evidence type="ECO:0000256" key="10">
    <source>
        <dbReference type="RuleBase" id="RU004504"/>
    </source>
</evidence>
<dbReference type="GO" id="GO:0008453">
    <property type="term" value="F:alanine-glyoxylate transaminase activity"/>
    <property type="evidence" value="ECO:0007669"/>
    <property type="project" value="UniProtKB-EC"/>
</dbReference>
<evidence type="ECO:0000256" key="2">
    <source>
        <dbReference type="ARBA" id="ARBA00009236"/>
    </source>
</evidence>
<reference evidence="12" key="1">
    <citation type="submission" date="2021-01" db="EMBL/GenBank/DDBJ databases">
        <authorList>
            <person name="Corre E."/>
            <person name="Pelletier E."/>
            <person name="Niang G."/>
            <person name="Scheremetjew M."/>
            <person name="Finn R."/>
            <person name="Kale V."/>
            <person name="Holt S."/>
            <person name="Cochrane G."/>
            <person name="Meng A."/>
            <person name="Brown T."/>
            <person name="Cohen L."/>
        </authorList>
    </citation>
    <scope>NUCLEOTIDE SEQUENCE</scope>
    <source>
        <strain evidence="12">CCMP 769</strain>
    </source>
</reference>
<dbReference type="Gene3D" id="3.40.640.10">
    <property type="entry name" value="Type I PLP-dependent aspartate aminotransferase-like (Major domain)"/>
    <property type="match status" value="1"/>
</dbReference>
<evidence type="ECO:0000256" key="9">
    <source>
        <dbReference type="RuleBase" id="RU004075"/>
    </source>
</evidence>
<evidence type="ECO:0000256" key="1">
    <source>
        <dbReference type="ARBA" id="ARBA00001933"/>
    </source>
</evidence>
<dbReference type="PANTHER" id="PTHR21152">
    <property type="entry name" value="AMINOTRANSFERASE CLASS V"/>
    <property type="match status" value="1"/>
</dbReference>
<proteinExistence type="inferred from homology"/>
<evidence type="ECO:0000256" key="7">
    <source>
        <dbReference type="PIRSR" id="PIRSR000524-1"/>
    </source>
</evidence>
<feature type="domain" description="Aminotransferase class V" evidence="11">
    <location>
        <begin position="27"/>
        <end position="319"/>
    </location>
</feature>
<comment type="similarity">
    <text evidence="2 9">Belongs to the class-V pyridoxal-phosphate-dependent aminotransferase family.</text>
</comment>
<keyword evidence="6 8" id="KW-0663">Pyridoxal phosphate</keyword>
<dbReference type="PROSITE" id="PS00595">
    <property type="entry name" value="AA_TRANSFER_CLASS_5"/>
    <property type="match status" value="1"/>
</dbReference>
<dbReference type="InterPro" id="IPR024169">
    <property type="entry name" value="SP_NH2Trfase/AEP_transaminase"/>
</dbReference>
<dbReference type="AlphaFoldDB" id="A0A7S3EG39"/>
<evidence type="ECO:0000256" key="4">
    <source>
        <dbReference type="ARBA" id="ARBA00022576"/>
    </source>
</evidence>
<dbReference type="CDD" id="cd06451">
    <property type="entry name" value="AGAT_like"/>
    <property type="match status" value="1"/>
</dbReference>
<evidence type="ECO:0000256" key="3">
    <source>
        <dbReference type="ARBA" id="ARBA00013049"/>
    </source>
</evidence>
<evidence type="ECO:0000256" key="5">
    <source>
        <dbReference type="ARBA" id="ARBA00022679"/>
    </source>
</evidence>
<dbReference type="InterPro" id="IPR000192">
    <property type="entry name" value="Aminotrans_V_dom"/>
</dbReference>
<dbReference type="InterPro" id="IPR020578">
    <property type="entry name" value="Aminotrans_V_PyrdxlP_BS"/>
</dbReference>
<keyword evidence="4" id="KW-0032">Aminotransferase</keyword>
<evidence type="ECO:0000313" key="12">
    <source>
        <dbReference type="EMBL" id="CAE0049120.1"/>
    </source>
</evidence>
<dbReference type="EMBL" id="HBHW01022338">
    <property type="protein sequence ID" value="CAE0049120.1"/>
    <property type="molecule type" value="Transcribed_RNA"/>
</dbReference>
<dbReference type="GO" id="GO:0005777">
    <property type="term" value="C:peroxisome"/>
    <property type="evidence" value="ECO:0007669"/>
    <property type="project" value="TreeGrafter"/>
</dbReference>
<comment type="cofactor">
    <cofactor evidence="1 8 10">
        <name>pyridoxal 5'-phosphate</name>
        <dbReference type="ChEBI" id="CHEBI:597326"/>
    </cofactor>
</comment>
<protein>
    <recommendedName>
        <fullName evidence="3">alanine--glyoxylate transaminase</fullName>
        <ecNumber evidence="3">2.6.1.44</ecNumber>
    </recommendedName>
</protein>
<feature type="modified residue" description="N6-(pyridoxal phosphate)lysine" evidence="8">
    <location>
        <position position="199"/>
    </location>
</feature>
<dbReference type="InterPro" id="IPR015422">
    <property type="entry name" value="PyrdxlP-dep_Trfase_small"/>
</dbReference>
<evidence type="ECO:0000259" key="11">
    <source>
        <dbReference type="Pfam" id="PF00266"/>
    </source>
</evidence>
<organism evidence="12">
    <name type="scientific">Rhodosorus marinus</name>
    <dbReference type="NCBI Taxonomy" id="101924"/>
    <lineage>
        <taxon>Eukaryota</taxon>
        <taxon>Rhodophyta</taxon>
        <taxon>Stylonematophyceae</taxon>
        <taxon>Stylonematales</taxon>
        <taxon>Stylonemataceae</taxon>
        <taxon>Rhodosorus</taxon>
    </lineage>
</organism>
<feature type="binding site" evidence="7">
    <location>
        <position position="344"/>
    </location>
    <ligand>
        <name>substrate</name>
    </ligand>
</feature>
<evidence type="ECO:0000256" key="6">
    <source>
        <dbReference type="ARBA" id="ARBA00022898"/>
    </source>
</evidence>
<dbReference type="InterPro" id="IPR015421">
    <property type="entry name" value="PyrdxlP-dep_Trfase_major"/>
</dbReference>
<sequence length="404" mass="44212">MSVIHGQNFLMVPGPTNVPDRVQRAMHRNSSDHRAPDFPEITHSVLRDLKKVFCTEAGRAFVFPSTGTGMWESGLTNCLNPGDTILTVRLGQFSHLWVDMMERLGFNPIVIDVEWGEGLPADKLKEHLMADRSHKIKSLCVVQNETTVGVYTDIPAMRRILDETRHPALLMVDGVSSIASVPFKMDAWGVDVAITGSQKGFMLPAGLGLLATSQKALKISETSTYPRCFFSWRDMIVNNDVGYFPYTPSTPFLHGLREALDMLLEEGIENVWERHHRLAHATRLAVKAWGLKPIAKKESEQSDAITAVLVPAGFDGQEIVATAYQKYNLSLGGGLMKVKGKVFRIGHLGDINELTLLGTLAGVEMTLRDVGLPIKLGSGVAAASEYLQSTGVPLRGLGGVQAKI</sequence>
<dbReference type="FunFam" id="3.90.1150.10:FF:000031">
    <property type="entry name" value="Serine--glyoxylate aminotransferase"/>
    <property type="match status" value="1"/>
</dbReference>
<dbReference type="Pfam" id="PF00266">
    <property type="entry name" value="Aminotran_5"/>
    <property type="match status" value="1"/>
</dbReference>
<dbReference type="FunFam" id="3.40.640.10:FF:000054">
    <property type="entry name" value="Serine--glyoxylate aminotransferase"/>
    <property type="match status" value="1"/>
</dbReference>
<dbReference type="Gene3D" id="3.90.1150.10">
    <property type="entry name" value="Aspartate Aminotransferase, domain 1"/>
    <property type="match status" value="1"/>
</dbReference>
<dbReference type="PIRSF" id="PIRSF000524">
    <property type="entry name" value="SPT"/>
    <property type="match status" value="1"/>
</dbReference>
<dbReference type="SUPFAM" id="SSF53383">
    <property type="entry name" value="PLP-dependent transferases"/>
    <property type="match status" value="1"/>
</dbReference>
<keyword evidence="5" id="KW-0808">Transferase</keyword>